<evidence type="ECO:0000313" key="4">
    <source>
        <dbReference type="Proteomes" id="UP000317355"/>
    </source>
</evidence>
<dbReference type="EMBL" id="VMRY01000003">
    <property type="protein sequence ID" value="TVT59838.1"/>
    <property type="molecule type" value="Genomic_DNA"/>
</dbReference>
<evidence type="ECO:0000259" key="1">
    <source>
        <dbReference type="Pfam" id="PF01471"/>
    </source>
</evidence>
<evidence type="ECO:0000259" key="2">
    <source>
        <dbReference type="Pfam" id="PF11860"/>
    </source>
</evidence>
<name>A0A558DFN3_9GAMM</name>
<dbReference type="Gene3D" id="1.10.101.10">
    <property type="entry name" value="PGBD-like superfamily/PGBD"/>
    <property type="match status" value="1"/>
</dbReference>
<reference evidence="3 4" key="1">
    <citation type="submission" date="2019-07" db="EMBL/GenBank/DDBJ databases">
        <title>The pathways for chlorine oxyanion respiration interact through the shared metabolite chlorate.</title>
        <authorList>
            <person name="Barnum T.P."/>
            <person name="Cheng Y."/>
            <person name="Hill K.A."/>
            <person name="Lucas L.N."/>
            <person name="Carlson H.K."/>
            <person name="Coates J.D."/>
        </authorList>
    </citation>
    <scope>NUCLEOTIDE SEQUENCE [LARGE SCALE GENOMIC DNA]</scope>
    <source>
        <strain evidence="3">BK-3</strain>
    </source>
</reference>
<feature type="domain" description="N-acetylmuramidase" evidence="2">
    <location>
        <begin position="235"/>
        <end position="323"/>
    </location>
</feature>
<dbReference type="SUPFAM" id="SSF47090">
    <property type="entry name" value="PGBD-like"/>
    <property type="match status" value="1"/>
</dbReference>
<proteinExistence type="predicted"/>
<gene>
    <name evidence="3" type="ORF">FHK82_02330</name>
</gene>
<protein>
    <submittedName>
        <fullName evidence="3">DUF3380 domain-containing protein</fullName>
    </submittedName>
</protein>
<dbReference type="Pfam" id="PF01471">
    <property type="entry name" value="PG_binding_1"/>
    <property type="match status" value="1"/>
</dbReference>
<dbReference type="InterPro" id="IPR036365">
    <property type="entry name" value="PGBD-like_sf"/>
</dbReference>
<feature type="domain" description="Peptidoglycan binding-like" evidence="1">
    <location>
        <begin position="50"/>
        <end position="95"/>
    </location>
</feature>
<comment type="caution">
    <text evidence="3">The sequence shown here is derived from an EMBL/GenBank/DDBJ whole genome shotgun (WGS) entry which is preliminary data.</text>
</comment>
<evidence type="ECO:0000313" key="3">
    <source>
        <dbReference type="EMBL" id="TVT59838.1"/>
    </source>
</evidence>
<dbReference type="AlphaFoldDB" id="A0A558DFN3"/>
<dbReference type="Proteomes" id="UP000317355">
    <property type="component" value="Unassembled WGS sequence"/>
</dbReference>
<sequence>MDVAALVNDPIIRKIVTHPDDDTVTWQSDLQRFLEHDIRLTRRSVGELAISAVQRLLIFLGYSTSASGAFSIDGDFGRGTNRAVAQFQFEHQLSSTISRKDLCYPCQWNTAKKLITSVPEATLTEPTLTAMLSVAKERCKNKQIMTGELESALFHLNALHRRRFLNCREILEHYGQSAQTASEGIREQEGITVRAEWILAIIRQETAGVIRPRFEQHYLSRLNRNHPEQSLPELRMQSMSLGLGQIMGTNYQAVGASNATALFTAPVEKQVIFVGEFLKPRESQTRKGDPTTEDFRKVARFYNGPQYAAHLYHEQLARWFREFRLLM</sequence>
<dbReference type="InterPro" id="IPR024408">
    <property type="entry name" value="Muramidase"/>
</dbReference>
<dbReference type="InterPro" id="IPR002477">
    <property type="entry name" value="Peptidoglycan-bd-like"/>
</dbReference>
<accession>A0A558DFN3</accession>
<organism evidence="3 4">
    <name type="scientific">Sedimenticola thiotaurini</name>
    <dbReference type="NCBI Taxonomy" id="1543721"/>
    <lineage>
        <taxon>Bacteria</taxon>
        <taxon>Pseudomonadati</taxon>
        <taxon>Pseudomonadota</taxon>
        <taxon>Gammaproteobacteria</taxon>
        <taxon>Chromatiales</taxon>
        <taxon>Sedimenticolaceae</taxon>
        <taxon>Sedimenticola</taxon>
    </lineage>
</organism>
<dbReference type="InterPro" id="IPR036366">
    <property type="entry name" value="PGBDSf"/>
</dbReference>
<dbReference type="Pfam" id="PF11860">
    <property type="entry name" value="Muramidase"/>
    <property type="match status" value="1"/>
</dbReference>